<feature type="compositionally biased region" description="Low complexity" evidence="1">
    <location>
        <begin position="626"/>
        <end position="643"/>
    </location>
</feature>
<dbReference type="Gene3D" id="1.25.10.10">
    <property type="entry name" value="Leucine-rich Repeat Variant"/>
    <property type="match status" value="2"/>
</dbReference>
<dbReference type="GO" id="GO:0016055">
    <property type="term" value="P:Wnt signaling pathway"/>
    <property type="evidence" value="ECO:0007669"/>
    <property type="project" value="InterPro"/>
</dbReference>
<dbReference type="OrthoDB" id="5918429at2759"/>
<feature type="compositionally biased region" description="Basic and acidic residues" evidence="1">
    <location>
        <begin position="527"/>
        <end position="546"/>
    </location>
</feature>
<accession>A0A643BSZ7</accession>
<feature type="non-terminal residue" evidence="4">
    <location>
        <position position="686"/>
    </location>
</feature>
<dbReference type="Pfam" id="PF18797">
    <property type="entry name" value="APC_rep"/>
    <property type="match status" value="1"/>
</dbReference>
<dbReference type="GO" id="GO:0005881">
    <property type="term" value="C:cytoplasmic microtubule"/>
    <property type="evidence" value="ECO:0007669"/>
    <property type="project" value="TreeGrafter"/>
</dbReference>
<dbReference type="InterPro" id="IPR026818">
    <property type="entry name" value="Apc_fam"/>
</dbReference>
<dbReference type="GO" id="GO:0007026">
    <property type="term" value="P:negative regulation of microtubule depolymerization"/>
    <property type="evidence" value="ECO:0007669"/>
    <property type="project" value="TreeGrafter"/>
</dbReference>
<dbReference type="InterPro" id="IPR026831">
    <property type="entry name" value="APC_dom"/>
</dbReference>
<dbReference type="GO" id="GO:0007389">
    <property type="term" value="P:pattern specification process"/>
    <property type="evidence" value="ECO:0007669"/>
    <property type="project" value="TreeGrafter"/>
</dbReference>
<evidence type="ECO:0000313" key="4">
    <source>
        <dbReference type="EMBL" id="KAB0391043.1"/>
    </source>
</evidence>
<dbReference type="PANTHER" id="PTHR12607:SF3">
    <property type="entry name" value="ADENOMATOUS POLYPOSIS COLI PROTEIN 2"/>
    <property type="match status" value="1"/>
</dbReference>
<dbReference type="GO" id="GO:0008017">
    <property type="term" value="F:microtubule binding"/>
    <property type="evidence" value="ECO:0007669"/>
    <property type="project" value="InterPro"/>
</dbReference>
<feature type="domain" description="Adenomatous polyposis coli N-terminal dimerisation" evidence="3">
    <location>
        <begin position="12"/>
        <end position="63"/>
    </location>
</feature>
<feature type="domain" description="Adenomatous polyposis coli protein basic" evidence="2">
    <location>
        <begin position="599"/>
        <end position="682"/>
    </location>
</feature>
<dbReference type="Pfam" id="PF11414">
    <property type="entry name" value="Suppressor_APC"/>
    <property type="match status" value="1"/>
</dbReference>
<evidence type="ECO:0000259" key="3">
    <source>
        <dbReference type="Pfam" id="PF16689"/>
    </source>
</evidence>
<feature type="non-terminal residue" evidence="4">
    <location>
        <position position="1"/>
    </location>
</feature>
<dbReference type="Pfam" id="PF05956">
    <property type="entry name" value="APC_basic"/>
    <property type="match status" value="1"/>
</dbReference>
<feature type="region of interest" description="Disordered" evidence="1">
    <location>
        <begin position="433"/>
        <end position="483"/>
    </location>
</feature>
<dbReference type="InterPro" id="IPR032038">
    <property type="entry name" value="APC_N"/>
</dbReference>
<protein>
    <recommendedName>
        <fullName evidence="6">Adenomatous polyposis coli N-terminal dimerisation domain-containing protein</fullName>
    </recommendedName>
</protein>
<dbReference type="InterPro" id="IPR009234">
    <property type="entry name" value="APC_basic_dom"/>
</dbReference>
<dbReference type="EMBL" id="SGJD01004864">
    <property type="protein sequence ID" value="KAB0391043.1"/>
    <property type="molecule type" value="Genomic_DNA"/>
</dbReference>
<dbReference type="AlphaFoldDB" id="A0A643BSZ7"/>
<dbReference type="GO" id="GO:0001708">
    <property type="term" value="P:cell fate specification"/>
    <property type="evidence" value="ECO:0007669"/>
    <property type="project" value="TreeGrafter"/>
</dbReference>
<proteinExistence type="predicted"/>
<feature type="region of interest" description="Disordered" evidence="1">
    <location>
        <begin position="70"/>
        <end position="91"/>
    </location>
</feature>
<dbReference type="GO" id="GO:0008013">
    <property type="term" value="F:beta-catenin binding"/>
    <property type="evidence" value="ECO:0007669"/>
    <property type="project" value="InterPro"/>
</dbReference>
<feature type="compositionally biased region" description="Low complexity" evidence="1">
    <location>
        <begin position="447"/>
        <end position="458"/>
    </location>
</feature>
<dbReference type="GO" id="GO:0016342">
    <property type="term" value="C:catenin complex"/>
    <property type="evidence" value="ECO:0007669"/>
    <property type="project" value="TreeGrafter"/>
</dbReference>
<dbReference type="Gene3D" id="1.20.5.10">
    <property type="match status" value="1"/>
</dbReference>
<name>A0A643BSZ7_BALPH</name>
<dbReference type="PANTHER" id="PTHR12607">
    <property type="entry name" value="ADENOMATOUS POLYPOSIS COLI PROTEIN FAMILY"/>
    <property type="match status" value="1"/>
</dbReference>
<reference evidence="4 5" key="1">
    <citation type="journal article" date="2019" name="PLoS ONE">
        <title>Genomic analyses reveal an absence of contemporary introgressive admixture between fin whales and blue whales, despite known hybrids.</title>
        <authorList>
            <person name="Westbury M.V."/>
            <person name="Petersen B."/>
            <person name="Lorenzen E.D."/>
        </authorList>
    </citation>
    <scope>NUCLEOTIDE SEQUENCE [LARGE SCALE GENOMIC DNA]</scope>
    <source>
        <strain evidence="4">FinWhale-01</strain>
    </source>
</reference>
<dbReference type="InterPro" id="IPR036149">
    <property type="entry name" value="APC_N_sf"/>
</dbReference>
<evidence type="ECO:0000313" key="5">
    <source>
        <dbReference type="Proteomes" id="UP000437017"/>
    </source>
</evidence>
<dbReference type="GO" id="GO:0016477">
    <property type="term" value="P:cell migration"/>
    <property type="evidence" value="ECO:0007669"/>
    <property type="project" value="TreeGrafter"/>
</dbReference>
<dbReference type="InterPro" id="IPR011989">
    <property type="entry name" value="ARM-like"/>
</dbReference>
<dbReference type="GO" id="GO:0090090">
    <property type="term" value="P:negative regulation of canonical Wnt signaling pathway"/>
    <property type="evidence" value="ECO:0007669"/>
    <property type="project" value="TreeGrafter"/>
</dbReference>
<keyword evidence="5" id="KW-1185">Reference proteome</keyword>
<feature type="compositionally biased region" description="Pro residues" evidence="1">
    <location>
        <begin position="674"/>
        <end position="686"/>
    </location>
</feature>
<dbReference type="Pfam" id="PF16689">
    <property type="entry name" value="APC_N_CC"/>
    <property type="match status" value="1"/>
</dbReference>
<sequence length="686" mass="73614">ALQELKMTSSVAPYEQLVRQVEALKAENSHLRQELRDNSSHLSKLETETSGMKEVLKHLQGKLEQEARVLVSSGQTEGSPVHSSGPSKDSFGELSRATIQLLEELDRERCFLLNEIEKEEKEKLWYYSQLQGLSKRLDELPHIRASRLEQIDKELLSAQDRVQQTEPQVPGGAETPIRSGGVQVGQVSQAGLPTLTSPAPRRWRWSSGCCPCWRRILHGTEAGAGGRNGTPGAPGAKDARMRANAALHNIVFSQPDQGLARKEMRVLHVLEQIRAYCETCWDWLQARDGGPEGGGAGGAPVPIEPQICQATCAVMKLSFDEEYRRAMNELENRGEAGKPGEKVNRSYWVVEAERPCEVLGLGVLQHLFRIKVDGALGFLVSTLTYKCQSNSLAIIESGGGILRNVSSLIATREDYSSSENCVQETPLVLSRCSSPRADNATEPQQDAPAGPRAAGRAATSLSEETLQGPPGDGGPAQGQKAAGHLDSVEWRAIQEGANSIVTWLHQAAAAATGEASSESDSAGSAMRPEKRDRALAQRSGDLEKPRGTQKATSGVPAVLRGRTVIYMPSPATRAQPKGAPGPRNVPRKTGAPSPVHPAAPAKTPGPGQQRSSQTSPASQPLTRRSPPAVQAAGPLPGPGASPATKTPARALLAKQHKTQKSPVRIPFMQRPARRGPPPLARAAPEP</sequence>
<evidence type="ECO:0008006" key="6">
    <source>
        <dbReference type="Google" id="ProtNLM"/>
    </source>
</evidence>
<feature type="region of interest" description="Disordered" evidence="1">
    <location>
        <begin position="512"/>
        <end position="686"/>
    </location>
</feature>
<dbReference type="Proteomes" id="UP000437017">
    <property type="component" value="Unassembled WGS sequence"/>
</dbReference>
<dbReference type="SUPFAM" id="SSF82931">
    <property type="entry name" value="Tumor suppressor gene product Apc"/>
    <property type="match status" value="1"/>
</dbReference>
<feature type="compositionally biased region" description="Polar residues" evidence="1">
    <location>
        <begin position="72"/>
        <end position="87"/>
    </location>
</feature>
<feature type="compositionally biased region" description="Low complexity" evidence="1">
    <location>
        <begin position="512"/>
        <end position="525"/>
    </location>
</feature>
<dbReference type="GO" id="GO:0030877">
    <property type="term" value="C:beta-catenin destruction complex"/>
    <property type="evidence" value="ECO:0007669"/>
    <property type="project" value="TreeGrafter"/>
</dbReference>
<dbReference type="GO" id="GO:0007399">
    <property type="term" value="P:nervous system development"/>
    <property type="evidence" value="ECO:0007669"/>
    <property type="project" value="TreeGrafter"/>
</dbReference>
<dbReference type="SUPFAM" id="SSF58050">
    <property type="entry name" value="N-terminal coiled coil domain from apc"/>
    <property type="match status" value="1"/>
</dbReference>
<dbReference type="Gene3D" id="1.10.287.450">
    <property type="entry name" value="Helix hairpin bin"/>
    <property type="match status" value="1"/>
</dbReference>
<comment type="caution">
    <text evidence="4">The sequence shown here is derived from an EMBL/GenBank/DDBJ whole genome shotgun (WGS) entry which is preliminary data.</text>
</comment>
<evidence type="ECO:0000256" key="1">
    <source>
        <dbReference type="SAM" id="MobiDB-lite"/>
    </source>
</evidence>
<dbReference type="GO" id="GO:0045295">
    <property type="term" value="F:gamma-catenin binding"/>
    <property type="evidence" value="ECO:0007669"/>
    <property type="project" value="TreeGrafter"/>
</dbReference>
<feature type="compositionally biased region" description="Polar residues" evidence="1">
    <location>
        <begin position="606"/>
        <end position="622"/>
    </location>
</feature>
<dbReference type="InterPro" id="IPR041257">
    <property type="entry name" value="APC_rep"/>
</dbReference>
<organism evidence="4 5">
    <name type="scientific">Balaenoptera physalus</name>
    <name type="common">Fin whale</name>
    <name type="synonym">Balaena physalus</name>
    <dbReference type="NCBI Taxonomy" id="9770"/>
    <lineage>
        <taxon>Eukaryota</taxon>
        <taxon>Metazoa</taxon>
        <taxon>Chordata</taxon>
        <taxon>Craniata</taxon>
        <taxon>Vertebrata</taxon>
        <taxon>Euteleostomi</taxon>
        <taxon>Mammalia</taxon>
        <taxon>Eutheria</taxon>
        <taxon>Laurasiatheria</taxon>
        <taxon>Artiodactyla</taxon>
        <taxon>Whippomorpha</taxon>
        <taxon>Cetacea</taxon>
        <taxon>Mysticeti</taxon>
        <taxon>Balaenopteridae</taxon>
        <taxon>Balaenoptera</taxon>
    </lineage>
</organism>
<dbReference type="FunFam" id="1.20.5.10:FF:000003">
    <property type="entry name" value="Adenomatous polyposis coli protein 2"/>
    <property type="match status" value="1"/>
</dbReference>
<evidence type="ECO:0000259" key="2">
    <source>
        <dbReference type="Pfam" id="PF05956"/>
    </source>
</evidence>
<gene>
    <name evidence="4" type="ORF">E2I00_006613</name>
</gene>